<dbReference type="SMART" id="SM00448">
    <property type="entry name" value="REC"/>
    <property type="match status" value="1"/>
</dbReference>
<evidence type="ECO:0008006" key="6">
    <source>
        <dbReference type="Google" id="ProtNLM"/>
    </source>
</evidence>
<dbReference type="GO" id="GO:0003677">
    <property type="term" value="F:DNA binding"/>
    <property type="evidence" value="ECO:0007669"/>
    <property type="project" value="InterPro"/>
</dbReference>
<dbReference type="PROSITE" id="PS50930">
    <property type="entry name" value="HTH_LYTTR"/>
    <property type="match status" value="1"/>
</dbReference>
<dbReference type="SMART" id="SM00850">
    <property type="entry name" value="LytTR"/>
    <property type="match status" value="1"/>
</dbReference>
<dbReference type="Gene3D" id="2.40.50.1020">
    <property type="entry name" value="LytTr DNA-binding domain"/>
    <property type="match status" value="1"/>
</dbReference>
<dbReference type="PANTHER" id="PTHR37299">
    <property type="entry name" value="TRANSCRIPTIONAL REGULATOR-RELATED"/>
    <property type="match status" value="1"/>
</dbReference>
<dbReference type="GO" id="GO:0000156">
    <property type="term" value="F:phosphorelay response regulator activity"/>
    <property type="evidence" value="ECO:0007669"/>
    <property type="project" value="InterPro"/>
</dbReference>
<dbReference type="PROSITE" id="PS50110">
    <property type="entry name" value="RESPONSE_REGULATORY"/>
    <property type="match status" value="1"/>
</dbReference>
<evidence type="ECO:0000313" key="5">
    <source>
        <dbReference type="Proteomes" id="UP000028007"/>
    </source>
</evidence>
<keyword evidence="1" id="KW-0597">Phosphoprotein</keyword>
<dbReference type="AlphaFoldDB" id="A0A081PCS6"/>
<protein>
    <recommendedName>
        <fullName evidence="6">Chemotaxis protein CheY</fullName>
    </recommendedName>
</protein>
<gene>
    <name evidence="4" type="ORF">N180_02365</name>
</gene>
<feature type="domain" description="HTH LytTR-type" evidence="3">
    <location>
        <begin position="137"/>
        <end position="208"/>
    </location>
</feature>
<dbReference type="InterPro" id="IPR001789">
    <property type="entry name" value="Sig_transdc_resp-reg_receiver"/>
</dbReference>
<dbReference type="RefSeq" id="WP_037444438.1">
    <property type="nucleotide sequence ID" value="NZ_JNFF01000116.1"/>
</dbReference>
<accession>A0A081PCS6</accession>
<dbReference type="eggNOG" id="COG3279">
    <property type="taxonomic scope" value="Bacteria"/>
</dbReference>
<dbReference type="Pfam" id="PF04397">
    <property type="entry name" value="LytTR"/>
    <property type="match status" value="1"/>
</dbReference>
<evidence type="ECO:0000256" key="1">
    <source>
        <dbReference type="PROSITE-ProRule" id="PRU00169"/>
    </source>
</evidence>
<evidence type="ECO:0000313" key="4">
    <source>
        <dbReference type="EMBL" id="KEQ28499.1"/>
    </source>
</evidence>
<evidence type="ECO:0000259" key="3">
    <source>
        <dbReference type="PROSITE" id="PS50930"/>
    </source>
</evidence>
<dbReference type="Gene3D" id="3.40.50.2300">
    <property type="match status" value="1"/>
</dbReference>
<organism evidence="4 5">
    <name type="scientific">Pedobacter antarcticus 4BY</name>
    <dbReference type="NCBI Taxonomy" id="1358423"/>
    <lineage>
        <taxon>Bacteria</taxon>
        <taxon>Pseudomonadati</taxon>
        <taxon>Bacteroidota</taxon>
        <taxon>Sphingobacteriia</taxon>
        <taxon>Sphingobacteriales</taxon>
        <taxon>Sphingobacteriaceae</taxon>
        <taxon>Pedobacter</taxon>
    </lineage>
</organism>
<reference evidence="4 5" key="1">
    <citation type="journal article" date="1992" name="Int. J. Syst. Bacteriol.">
        <title>Sphingobacterium antarcticus sp. nov. a Psychrotrophic Bacterium from the Soils of Schirmacher Oasis, Antarctica.</title>
        <authorList>
            <person name="Shivaji S."/>
            <person name="Ray M.K."/>
            <person name="Rao N.S."/>
            <person name="Saiserr L."/>
            <person name="Jagannadham M.V."/>
            <person name="Kumar G.S."/>
            <person name="Reddy G."/>
            <person name="Bhargava P.M."/>
        </authorList>
    </citation>
    <scope>NUCLEOTIDE SEQUENCE [LARGE SCALE GENOMIC DNA]</scope>
    <source>
        <strain evidence="4 5">4BY</strain>
    </source>
</reference>
<dbReference type="InterPro" id="IPR007492">
    <property type="entry name" value="LytTR_DNA-bd_dom"/>
</dbReference>
<evidence type="ECO:0000259" key="2">
    <source>
        <dbReference type="PROSITE" id="PS50110"/>
    </source>
</evidence>
<dbReference type="OrthoDB" id="9787344at2"/>
<dbReference type="EMBL" id="JNFF01000116">
    <property type="protein sequence ID" value="KEQ28499.1"/>
    <property type="molecule type" value="Genomic_DNA"/>
</dbReference>
<sequence>MITCVILDDELPSVELLTHFCLKSGVLQIVLATTDAIEAHHYIKNNQVDLLFCDIQMPEISGIDFVRNLKIKQQVQVIFTTAFSEYAVTGFDLEATDYLLKPFNFARFLSAVEKAESKLLSSPVSEEEDQQADYLFIKAGVKGKYSKINMDDIEYVASDGNYISLYHNGAVSLSNQSLKELEAILPKSKFMRVHKSYIISKARISKVQGYTLRLQNHDIDISIGDSYRESFFNFLKSRTI</sequence>
<keyword evidence="5" id="KW-1185">Reference proteome</keyword>
<dbReference type="Proteomes" id="UP000028007">
    <property type="component" value="Unassembled WGS sequence"/>
</dbReference>
<dbReference type="InterPro" id="IPR046947">
    <property type="entry name" value="LytR-like"/>
</dbReference>
<dbReference type="SUPFAM" id="SSF52172">
    <property type="entry name" value="CheY-like"/>
    <property type="match status" value="1"/>
</dbReference>
<dbReference type="InterPro" id="IPR011006">
    <property type="entry name" value="CheY-like_superfamily"/>
</dbReference>
<dbReference type="Pfam" id="PF00072">
    <property type="entry name" value="Response_reg"/>
    <property type="match status" value="1"/>
</dbReference>
<proteinExistence type="predicted"/>
<feature type="modified residue" description="4-aspartylphosphate" evidence="1">
    <location>
        <position position="54"/>
    </location>
</feature>
<feature type="domain" description="Response regulatory" evidence="2">
    <location>
        <begin position="3"/>
        <end position="116"/>
    </location>
</feature>
<name>A0A081PCS6_9SPHI</name>
<comment type="caution">
    <text evidence="4">The sequence shown here is derived from an EMBL/GenBank/DDBJ whole genome shotgun (WGS) entry which is preliminary data.</text>
</comment>
<dbReference type="PANTHER" id="PTHR37299:SF1">
    <property type="entry name" value="STAGE 0 SPORULATION PROTEIN A HOMOLOG"/>
    <property type="match status" value="1"/>
</dbReference>